<dbReference type="InterPro" id="IPR036796">
    <property type="entry name" value="Ribosomal_uL11_N_sf"/>
</dbReference>
<dbReference type="PhylomeDB" id="A0A0D2X4R4"/>
<dbReference type="FunCoup" id="A0A0D2X4R4">
    <property type="interactions" value="190"/>
</dbReference>
<dbReference type="GO" id="GO:0070180">
    <property type="term" value="F:large ribosomal subunit rRNA binding"/>
    <property type="evidence" value="ECO:0007669"/>
    <property type="project" value="TreeGrafter"/>
</dbReference>
<dbReference type="OrthoDB" id="1091498at2759"/>
<dbReference type="EMBL" id="KE346371">
    <property type="protein sequence ID" value="KJE96514.1"/>
    <property type="molecule type" value="Genomic_DNA"/>
</dbReference>
<dbReference type="PANTHER" id="PTHR11661:SF1">
    <property type="entry name" value="LARGE RIBOSOMAL SUBUNIT PROTEIN UL11M"/>
    <property type="match status" value="1"/>
</dbReference>
<gene>
    <name evidence="9" type="ORF">CAOG_006827</name>
</gene>
<reference evidence="10" key="1">
    <citation type="submission" date="2011-02" db="EMBL/GenBank/DDBJ databases">
        <title>The Genome Sequence of Capsaspora owczarzaki ATCC 30864.</title>
        <authorList>
            <person name="Russ C."/>
            <person name="Cuomo C."/>
            <person name="Burger G."/>
            <person name="Gray M.W."/>
            <person name="Holland P.W.H."/>
            <person name="King N."/>
            <person name="Lang F.B.F."/>
            <person name="Roger A.J."/>
            <person name="Ruiz-Trillo I."/>
            <person name="Young S.K."/>
            <person name="Zeng Q."/>
            <person name="Gargeya S."/>
            <person name="Alvarado L."/>
            <person name="Berlin A."/>
            <person name="Chapman S.B."/>
            <person name="Chen Z."/>
            <person name="Freedman E."/>
            <person name="Gellesch M."/>
            <person name="Goldberg J."/>
            <person name="Griggs A."/>
            <person name="Gujja S."/>
            <person name="Heilman E."/>
            <person name="Heiman D."/>
            <person name="Howarth C."/>
            <person name="Mehta T."/>
            <person name="Neiman D."/>
            <person name="Pearson M."/>
            <person name="Roberts A."/>
            <person name="Saif S."/>
            <person name="Shea T."/>
            <person name="Shenoy N."/>
            <person name="Sisk P."/>
            <person name="Stolte C."/>
            <person name="Sykes S."/>
            <person name="White J."/>
            <person name="Yandava C."/>
            <person name="Haas B."/>
            <person name="Nusbaum C."/>
            <person name="Birren B."/>
        </authorList>
    </citation>
    <scope>NUCLEOTIDE SEQUENCE</scope>
    <source>
        <strain evidence="10">ATCC 30864</strain>
    </source>
</reference>
<accession>A0A0D2X4R4</accession>
<dbReference type="HAMAP" id="MF_00736">
    <property type="entry name" value="Ribosomal_uL11"/>
    <property type="match status" value="1"/>
</dbReference>
<sequence length="187" mass="18859">MSKAKGAAGGAHIVVATLKLLIPAGKAAPAPPLGPALGQKGVAIGQFVKDFNDQTKQFVPGTELPVRLAVKGDRSYSYTVGQPTTAYFVLRAAGLAKGAKAAGKEVMGTISLRHVYEIAQIKLKDPSVKHLNMQTMAQCVIGTARALGVRVIDDRPKNVKAAAAAAAAAAAPATSAPAGAAPAVATA</sequence>
<feature type="domain" description="Large ribosomal subunit protein uL11 N-terminal" evidence="8">
    <location>
        <begin position="18"/>
        <end position="76"/>
    </location>
</feature>
<dbReference type="InterPro" id="IPR036769">
    <property type="entry name" value="Ribosomal_uL11_C_sf"/>
</dbReference>
<dbReference type="PANTHER" id="PTHR11661">
    <property type="entry name" value="60S RIBOSOMAL PROTEIN L12"/>
    <property type="match status" value="1"/>
</dbReference>
<evidence type="ECO:0000256" key="5">
    <source>
        <dbReference type="RuleBase" id="RU003978"/>
    </source>
</evidence>
<dbReference type="SMART" id="SM00649">
    <property type="entry name" value="RL11"/>
    <property type="match status" value="1"/>
</dbReference>
<dbReference type="RefSeq" id="XP_004344448.1">
    <property type="nucleotide sequence ID" value="XM_004344398.2"/>
</dbReference>
<organism evidence="9 10">
    <name type="scientific">Capsaspora owczarzaki (strain ATCC 30864)</name>
    <dbReference type="NCBI Taxonomy" id="595528"/>
    <lineage>
        <taxon>Eukaryota</taxon>
        <taxon>Filasterea</taxon>
        <taxon>Capsaspora</taxon>
    </lineage>
</organism>
<evidence type="ECO:0000259" key="7">
    <source>
        <dbReference type="Pfam" id="PF00298"/>
    </source>
</evidence>
<dbReference type="AlphaFoldDB" id="A0A0D2X4R4"/>
<comment type="similarity">
    <text evidence="1 5">Belongs to the universal ribosomal protein uL11 family.</text>
</comment>
<evidence type="ECO:0000256" key="3">
    <source>
        <dbReference type="ARBA" id="ARBA00023274"/>
    </source>
</evidence>
<evidence type="ECO:0000313" key="10">
    <source>
        <dbReference type="Proteomes" id="UP000008743"/>
    </source>
</evidence>
<evidence type="ECO:0000256" key="2">
    <source>
        <dbReference type="ARBA" id="ARBA00022980"/>
    </source>
</evidence>
<evidence type="ECO:0000259" key="8">
    <source>
        <dbReference type="Pfam" id="PF03946"/>
    </source>
</evidence>
<dbReference type="NCBIfam" id="TIGR01632">
    <property type="entry name" value="L11_bact"/>
    <property type="match status" value="1"/>
</dbReference>
<dbReference type="InterPro" id="IPR006519">
    <property type="entry name" value="Ribosomal_uL11_bac-typ"/>
</dbReference>
<feature type="signal peptide" evidence="6">
    <location>
        <begin position="1"/>
        <end position="27"/>
    </location>
</feature>
<proteinExistence type="inferred from homology"/>
<dbReference type="Gene3D" id="3.30.1550.10">
    <property type="entry name" value="Ribosomal protein L11/L12, N-terminal domain"/>
    <property type="match status" value="1"/>
</dbReference>
<dbReference type="InParanoid" id="A0A0D2X4R4"/>
<keyword evidence="3 5" id="KW-0687">Ribonucleoprotein</keyword>
<name>A0A0D2X4R4_CAPO3</name>
<dbReference type="SUPFAM" id="SSF46906">
    <property type="entry name" value="Ribosomal protein L11, C-terminal domain"/>
    <property type="match status" value="1"/>
</dbReference>
<dbReference type="SUPFAM" id="SSF54747">
    <property type="entry name" value="Ribosomal L11/L12e N-terminal domain"/>
    <property type="match status" value="1"/>
</dbReference>
<evidence type="ECO:0000256" key="1">
    <source>
        <dbReference type="ARBA" id="ARBA00010537"/>
    </source>
</evidence>
<dbReference type="FunFam" id="1.10.10.250:FF:000003">
    <property type="entry name" value="Mitochondrial ribosomal protein L11"/>
    <property type="match status" value="1"/>
</dbReference>
<dbReference type="eggNOG" id="KOG3257">
    <property type="taxonomic scope" value="Eukaryota"/>
</dbReference>
<keyword evidence="10" id="KW-1185">Reference proteome</keyword>
<keyword evidence="2 5" id="KW-0689">Ribosomal protein</keyword>
<dbReference type="Gene3D" id="1.10.10.250">
    <property type="entry name" value="Ribosomal protein L11, C-terminal domain"/>
    <property type="match status" value="1"/>
</dbReference>
<evidence type="ECO:0000256" key="4">
    <source>
        <dbReference type="ARBA" id="ARBA00040104"/>
    </source>
</evidence>
<evidence type="ECO:0000256" key="6">
    <source>
        <dbReference type="SAM" id="SignalP"/>
    </source>
</evidence>
<dbReference type="Proteomes" id="UP000008743">
    <property type="component" value="Unassembled WGS sequence"/>
</dbReference>
<dbReference type="OMA" id="CKQFNAK"/>
<dbReference type="InterPro" id="IPR020784">
    <property type="entry name" value="Ribosomal_uL11_N"/>
</dbReference>
<feature type="chain" id="PRO_5002255053" description="Large ribosomal subunit protein uL11m" evidence="6">
    <location>
        <begin position="28"/>
        <end position="187"/>
    </location>
</feature>
<keyword evidence="6" id="KW-0732">Signal</keyword>
<feature type="domain" description="Large ribosomal subunit protein uL11 C-terminal" evidence="7">
    <location>
        <begin position="82"/>
        <end position="151"/>
    </location>
</feature>
<dbReference type="InterPro" id="IPR000911">
    <property type="entry name" value="Ribosomal_uL11"/>
</dbReference>
<evidence type="ECO:0000313" key="9">
    <source>
        <dbReference type="EMBL" id="KJE96514.1"/>
    </source>
</evidence>
<dbReference type="GO" id="GO:0005762">
    <property type="term" value="C:mitochondrial large ribosomal subunit"/>
    <property type="evidence" value="ECO:0007669"/>
    <property type="project" value="TreeGrafter"/>
</dbReference>
<dbReference type="GO" id="GO:0003735">
    <property type="term" value="F:structural constituent of ribosome"/>
    <property type="evidence" value="ECO:0007669"/>
    <property type="project" value="InterPro"/>
</dbReference>
<dbReference type="GO" id="GO:0006412">
    <property type="term" value="P:translation"/>
    <property type="evidence" value="ECO:0007669"/>
    <property type="project" value="InterPro"/>
</dbReference>
<protein>
    <recommendedName>
        <fullName evidence="4">Large ribosomal subunit protein uL11m</fullName>
    </recommendedName>
</protein>
<dbReference type="Pfam" id="PF00298">
    <property type="entry name" value="Ribosomal_L11"/>
    <property type="match status" value="1"/>
</dbReference>
<dbReference type="InterPro" id="IPR020783">
    <property type="entry name" value="Ribosomal_uL11_C"/>
</dbReference>
<dbReference type="Pfam" id="PF03946">
    <property type="entry name" value="Ribosomal_L11_N"/>
    <property type="match status" value="1"/>
</dbReference>
<dbReference type="STRING" id="595528.A0A0D2X4R4"/>